<sequence length="177" mass="19430">MPSLISRLHQLNDWVALAAGFVLLASVLSTLFDIVARQFQMSLGGTDELSGYAMAIATSWGMAYTLTNKAHVRIDVIRAQTSDRIRPLFDCLSITALAGTALFIAVKAWPVLEKSIRNNSTANTTLETPLWIPQSLWIIGWAWFAFTAVVLTASAFWSLMKRDLDAFDASVGMGESE</sequence>
<feature type="transmembrane region" description="Helical" evidence="9">
    <location>
        <begin position="49"/>
        <end position="67"/>
    </location>
</feature>
<evidence type="ECO:0000256" key="2">
    <source>
        <dbReference type="ARBA" id="ARBA00022448"/>
    </source>
</evidence>
<keyword evidence="6 9" id="KW-1133">Transmembrane helix</keyword>
<keyword evidence="5 9" id="KW-0812">Transmembrane</keyword>
<organism evidence="11 12">
    <name type="scientific">Sulfitobacter pacificus</name>
    <dbReference type="NCBI Taxonomy" id="1499314"/>
    <lineage>
        <taxon>Bacteria</taxon>
        <taxon>Pseudomonadati</taxon>
        <taxon>Pseudomonadota</taxon>
        <taxon>Alphaproteobacteria</taxon>
        <taxon>Rhodobacterales</taxon>
        <taxon>Roseobacteraceae</taxon>
        <taxon>Sulfitobacter</taxon>
    </lineage>
</organism>
<evidence type="ECO:0000256" key="7">
    <source>
        <dbReference type="ARBA" id="ARBA00023136"/>
    </source>
</evidence>
<dbReference type="InterPro" id="IPR007387">
    <property type="entry name" value="TRAP_DctQ"/>
</dbReference>
<protein>
    <recommendedName>
        <fullName evidence="9">TRAP transporter small permease protein</fullName>
    </recommendedName>
</protein>
<keyword evidence="4 9" id="KW-0997">Cell inner membrane</keyword>
<evidence type="ECO:0000256" key="9">
    <source>
        <dbReference type="RuleBase" id="RU369079"/>
    </source>
</evidence>
<dbReference type="PANTHER" id="PTHR35011">
    <property type="entry name" value="2,3-DIKETO-L-GULONATE TRAP TRANSPORTER SMALL PERMEASE PROTEIN YIAM"/>
    <property type="match status" value="1"/>
</dbReference>
<comment type="function">
    <text evidence="9">Part of the tripartite ATP-independent periplasmic (TRAP) transport system.</text>
</comment>
<feature type="transmembrane region" description="Helical" evidence="9">
    <location>
        <begin position="136"/>
        <end position="157"/>
    </location>
</feature>
<dbReference type="Proteomes" id="UP001161388">
    <property type="component" value="Unassembled WGS sequence"/>
</dbReference>
<evidence type="ECO:0000259" key="10">
    <source>
        <dbReference type="Pfam" id="PF04290"/>
    </source>
</evidence>
<evidence type="ECO:0000256" key="3">
    <source>
        <dbReference type="ARBA" id="ARBA00022475"/>
    </source>
</evidence>
<name>A0ABQ5VQT8_9RHOB</name>
<reference evidence="11" key="1">
    <citation type="journal article" date="2014" name="Int. J. Syst. Evol. Microbiol.">
        <title>Complete genome of a new Firmicutes species belonging to the dominant human colonic microbiota ('Ruminococcus bicirculans') reveals two chromosomes and a selective capacity to utilize plant glucans.</title>
        <authorList>
            <consortium name="NISC Comparative Sequencing Program"/>
            <person name="Wegmann U."/>
            <person name="Louis P."/>
            <person name="Goesmann A."/>
            <person name="Henrissat B."/>
            <person name="Duncan S.H."/>
            <person name="Flint H.J."/>
        </authorList>
    </citation>
    <scope>NUCLEOTIDE SEQUENCE</scope>
    <source>
        <strain evidence="11">NBRC 109915</strain>
    </source>
</reference>
<evidence type="ECO:0000256" key="6">
    <source>
        <dbReference type="ARBA" id="ARBA00022989"/>
    </source>
</evidence>
<feature type="transmembrane region" description="Helical" evidence="9">
    <location>
        <begin position="14"/>
        <end position="37"/>
    </location>
</feature>
<gene>
    <name evidence="11" type="ORF">GCM10007927_43240</name>
</gene>
<evidence type="ECO:0000313" key="11">
    <source>
        <dbReference type="EMBL" id="GLQ29520.1"/>
    </source>
</evidence>
<evidence type="ECO:0000256" key="5">
    <source>
        <dbReference type="ARBA" id="ARBA00022692"/>
    </source>
</evidence>
<proteinExistence type="inferred from homology"/>
<comment type="subcellular location">
    <subcellularLocation>
        <location evidence="1 9">Cell inner membrane</location>
        <topology evidence="1 9">Multi-pass membrane protein</topology>
    </subcellularLocation>
</comment>
<accession>A0ABQ5VQT8</accession>
<keyword evidence="12" id="KW-1185">Reference proteome</keyword>
<feature type="domain" description="Tripartite ATP-independent periplasmic transporters DctQ component" evidence="10">
    <location>
        <begin position="27"/>
        <end position="152"/>
    </location>
</feature>
<keyword evidence="7 9" id="KW-0472">Membrane</keyword>
<evidence type="ECO:0000313" key="12">
    <source>
        <dbReference type="Proteomes" id="UP001161388"/>
    </source>
</evidence>
<evidence type="ECO:0000256" key="1">
    <source>
        <dbReference type="ARBA" id="ARBA00004429"/>
    </source>
</evidence>
<keyword evidence="3" id="KW-1003">Cell membrane</keyword>
<dbReference type="PANTHER" id="PTHR35011:SF4">
    <property type="entry name" value="SLL1102 PROTEIN"/>
    <property type="match status" value="1"/>
</dbReference>
<evidence type="ECO:0000256" key="4">
    <source>
        <dbReference type="ARBA" id="ARBA00022519"/>
    </source>
</evidence>
<dbReference type="EMBL" id="BSNL01000025">
    <property type="protein sequence ID" value="GLQ29520.1"/>
    <property type="molecule type" value="Genomic_DNA"/>
</dbReference>
<reference evidence="11" key="2">
    <citation type="submission" date="2023-01" db="EMBL/GenBank/DDBJ databases">
        <title>Draft genome sequence of Sulfitobacter pacificus strain NBRC 109915.</title>
        <authorList>
            <person name="Sun Q."/>
            <person name="Mori K."/>
        </authorList>
    </citation>
    <scope>NUCLEOTIDE SEQUENCE</scope>
    <source>
        <strain evidence="11">NBRC 109915</strain>
    </source>
</reference>
<comment type="similarity">
    <text evidence="8 9">Belongs to the TRAP transporter small permease family.</text>
</comment>
<comment type="subunit">
    <text evidence="9">The complex comprises the extracytoplasmic solute receptor protein and the two transmembrane proteins.</text>
</comment>
<comment type="caution">
    <text evidence="11">The sequence shown here is derived from an EMBL/GenBank/DDBJ whole genome shotgun (WGS) entry which is preliminary data.</text>
</comment>
<dbReference type="Pfam" id="PF04290">
    <property type="entry name" value="DctQ"/>
    <property type="match status" value="1"/>
</dbReference>
<dbReference type="RefSeq" id="WP_284377003.1">
    <property type="nucleotide sequence ID" value="NZ_BSNL01000025.1"/>
</dbReference>
<dbReference type="InterPro" id="IPR055348">
    <property type="entry name" value="DctQ"/>
</dbReference>
<feature type="transmembrane region" description="Helical" evidence="9">
    <location>
        <begin position="88"/>
        <end position="109"/>
    </location>
</feature>
<evidence type="ECO:0000256" key="8">
    <source>
        <dbReference type="ARBA" id="ARBA00038436"/>
    </source>
</evidence>
<keyword evidence="2 9" id="KW-0813">Transport</keyword>